<dbReference type="Proteomes" id="UP001597097">
    <property type="component" value="Unassembled WGS sequence"/>
</dbReference>
<dbReference type="Pfam" id="PF00440">
    <property type="entry name" value="TetR_N"/>
    <property type="match status" value="1"/>
</dbReference>
<name>A0ABW4GYV6_9ACTN</name>
<evidence type="ECO:0000313" key="7">
    <source>
        <dbReference type="EMBL" id="MFD1547541.1"/>
    </source>
</evidence>
<evidence type="ECO:0000256" key="2">
    <source>
        <dbReference type="ARBA" id="ARBA00023125"/>
    </source>
</evidence>
<proteinExistence type="predicted"/>
<dbReference type="PANTHER" id="PTHR30055:SF234">
    <property type="entry name" value="HTH-TYPE TRANSCRIPTIONAL REGULATOR BETI"/>
    <property type="match status" value="1"/>
</dbReference>
<feature type="DNA-binding region" description="H-T-H motif" evidence="4">
    <location>
        <begin position="53"/>
        <end position="72"/>
    </location>
</feature>
<protein>
    <submittedName>
        <fullName evidence="7">TetR/AcrR family transcriptional regulator</fullName>
    </submittedName>
</protein>
<keyword evidence="8" id="KW-1185">Reference proteome</keyword>
<evidence type="ECO:0000313" key="8">
    <source>
        <dbReference type="Proteomes" id="UP001597097"/>
    </source>
</evidence>
<organism evidence="7 8">
    <name type="scientific">Nonomuraea guangzhouensis</name>
    <dbReference type="NCBI Taxonomy" id="1291555"/>
    <lineage>
        <taxon>Bacteria</taxon>
        <taxon>Bacillati</taxon>
        <taxon>Actinomycetota</taxon>
        <taxon>Actinomycetes</taxon>
        <taxon>Streptosporangiales</taxon>
        <taxon>Streptosporangiaceae</taxon>
        <taxon>Nonomuraea</taxon>
    </lineage>
</organism>
<reference evidence="8" key="1">
    <citation type="journal article" date="2019" name="Int. J. Syst. Evol. Microbiol.">
        <title>The Global Catalogue of Microorganisms (GCM) 10K type strain sequencing project: providing services to taxonomists for standard genome sequencing and annotation.</title>
        <authorList>
            <consortium name="The Broad Institute Genomics Platform"/>
            <consortium name="The Broad Institute Genome Sequencing Center for Infectious Disease"/>
            <person name="Wu L."/>
            <person name="Ma J."/>
        </authorList>
    </citation>
    <scope>NUCLEOTIDE SEQUENCE [LARGE SCALE GENOMIC DNA]</scope>
    <source>
        <strain evidence="8">CGMCC 1.15399</strain>
    </source>
</reference>
<dbReference type="EMBL" id="JBHUCM010000078">
    <property type="protein sequence ID" value="MFD1547541.1"/>
    <property type="molecule type" value="Genomic_DNA"/>
</dbReference>
<keyword evidence="1" id="KW-0805">Transcription regulation</keyword>
<keyword evidence="3" id="KW-0804">Transcription</keyword>
<dbReference type="InterPro" id="IPR050109">
    <property type="entry name" value="HTH-type_TetR-like_transc_reg"/>
</dbReference>
<evidence type="ECO:0000256" key="4">
    <source>
        <dbReference type="PROSITE-ProRule" id="PRU00335"/>
    </source>
</evidence>
<dbReference type="InterPro" id="IPR001647">
    <property type="entry name" value="HTH_TetR"/>
</dbReference>
<evidence type="ECO:0000256" key="1">
    <source>
        <dbReference type="ARBA" id="ARBA00023015"/>
    </source>
</evidence>
<sequence length="226" mass="24815">MKGTPLPDRESPTPSRPGPYDSPGPYEKGRAKRREILDAALELIAAKGYGNMSLQQIADAVNITKAGLLHHFGSKENLLTEVLRRRDERDTASFSDSDAAGPRITRIVRHNSEVPGLVELYSALIQEGVDAEHPAHDYFRERFRRVAGNVVADIRHAADTGELRPGLDAEMLSRVLIAVADGLQQQWQYDRSLDMAAHLDYLWSLLGTAPARDLSEDPSVPPGGTA</sequence>
<dbReference type="PROSITE" id="PS50977">
    <property type="entry name" value="HTH_TETR_2"/>
    <property type="match status" value="1"/>
</dbReference>
<evidence type="ECO:0000256" key="5">
    <source>
        <dbReference type="SAM" id="MobiDB-lite"/>
    </source>
</evidence>
<keyword evidence="2 4" id="KW-0238">DNA-binding</keyword>
<evidence type="ECO:0000256" key="3">
    <source>
        <dbReference type="ARBA" id="ARBA00023163"/>
    </source>
</evidence>
<dbReference type="RefSeq" id="WP_219537081.1">
    <property type="nucleotide sequence ID" value="NZ_JAHKRM010000034.1"/>
</dbReference>
<feature type="region of interest" description="Disordered" evidence="5">
    <location>
        <begin position="1"/>
        <end position="28"/>
    </location>
</feature>
<feature type="domain" description="HTH tetR-type" evidence="6">
    <location>
        <begin position="30"/>
        <end position="90"/>
    </location>
</feature>
<dbReference type="PANTHER" id="PTHR30055">
    <property type="entry name" value="HTH-TYPE TRANSCRIPTIONAL REGULATOR RUTR"/>
    <property type="match status" value="1"/>
</dbReference>
<comment type="caution">
    <text evidence="7">The sequence shown here is derived from an EMBL/GenBank/DDBJ whole genome shotgun (WGS) entry which is preliminary data.</text>
</comment>
<gene>
    <name evidence="7" type="ORF">ACFSJ0_61665</name>
</gene>
<accession>A0ABW4GYV6</accession>
<evidence type="ECO:0000259" key="6">
    <source>
        <dbReference type="PROSITE" id="PS50977"/>
    </source>
</evidence>